<evidence type="ECO:0000313" key="2">
    <source>
        <dbReference type="EMBL" id="KJV65292.1"/>
    </source>
</evidence>
<dbReference type="AlphaFoldDB" id="A0A0F3NC43"/>
<sequence>MPITYFIYHTIISQKIALPPSYRLLLIFLNFIGYFVYIA</sequence>
<feature type="transmembrane region" description="Helical" evidence="1">
    <location>
        <begin position="21"/>
        <end position="38"/>
    </location>
</feature>
<name>A0A0F3NC43_ANAPH</name>
<evidence type="ECO:0000256" key="1">
    <source>
        <dbReference type="SAM" id="Phobius"/>
    </source>
</evidence>
<gene>
    <name evidence="2" type="ORF">EPHNCH_0963</name>
</gene>
<dbReference type="EMBL" id="LANT01000006">
    <property type="protein sequence ID" value="KJV65292.1"/>
    <property type="molecule type" value="Genomic_DNA"/>
</dbReference>
<proteinExistence type="predicted"/>
<dbReference type="PATRIC" id="fig|1359161.3.peg.1079"/>
<dbReference type="Proteomes" id="UP000033754">
    <property type="component" value="Unassembled WGS sequence"/>
</dbReference>
<organism evidence="2 3">
    <name type="scientific">Anaplasma phagocytophilum str. NCH-1</name>
    <dbReference type="NCBI Taxonomy" id="1359161"/>
    <lineage>
        <taxon>Bacteria</taxon>
        <taxon>Pseudomonadati</taxon>
        <taxon>Pseudomonadota</taxon>
        <taxon>Alphaproteobacteria</taxon>
        <taxon>Rickettsiales</taxon>
        <taxon>Anaplasmataceae</taxon>
        <taxon>Anaplasma</taxon>
        <taxon>phagocytophilum group</taxon>
    </lineage>
</organism>
<accession>A0A0F3NC43</accession>
<comment type="caution">
    <text evidence="2">The sequence shown here is derived from an EMBL/GenBank/DDBJ whole genome shotgun (WGS) entry which is preliminary data.</text>
</comment>
<reference evidence="2 3" key="1">
    <citation type="submission" date="2015-01" db="EMBL/GenBank/DDBJ databases">
        <title>Genome Sequencing of Rickettsiales.</title>
        <authorList>
            <person name="Daugherty S.C."/>
            <person name="Su Q."/>
            <person name="Abolude K."/>
            <person name="Beier-Sexton M."/>
            <person name="Carlyon J.A."/>
            <person name="Carter R."/>
            <person name="Day N.P."/>
            <person name="Dumler S.J."/>
            <person name="Dyachenko V."/>
            <person name="Godinez A."/>
            <person name="Kurtti T.J."/>
            <person name="Lichay M."/>
            <person name="Mullins K.E."/>
            <person name="Ott S."/>
            <person name="Pappas-Brown V."/>
            <person name="Paris D.H."/>
            <person name="Patel P."/>
            <person name="Richards A.L."/>
            <person name="Sadzewicz L."/>
            <person name="Sears K."/>
            <person name="Seidman D."/>
            <person name="Sengamalay N."/>
            <person name="Stenos J."/>
            <person name="Tallon L.J."/>
            <person name="Vincent G."/>
            <person name="Fraser C.M."/>
            <person name="Munderloh U."/>
            <person name="Dunning-Hotopp J.C."/>
        </authorList>
    </citation>
    <scope>NUCLEOTIDE SEQUENCE [LARGE SCALE GENOMIC DNA]</scope>
    <source>
        <strain evidence="2 3">NCH-1</strain>
    </source>
</reference>
<keyword evidence="1" id="KW-0812">Transmembrane</keyword>
<evidence type="ECO:0000313" key="3">
    <source>
        <dbReference type="Proteomes" id="UP000033754"/>
    </source>
</evidence>
<keyword evidence="1" id="KW-1133">Transmembrane helix</keyword>
<keyword evidence="1" id="KW-0472">Membrane</keyword>
<protein>
    <submittedName>
        <fullName evidence="2">Uncharacterized protein</fullName>
    </submittedName>
</protein>